<feature type="domain" description="FAD-binding PCMH-type" evidence="7">
    <location>
        <begin position="85"/>
        <end position="263"/>
    </location>
</feature>
<dbReference type="InterPro" id="IPR006094">
    <property type="entry name" value="Oxid_FAD_bind_N"/>
</dbReference>
<proteinExistence type="inferred from homology"/>
<dbReference type="PROSITE" id="PS51387">
    <property type="entry name" value="FAD_PCMH"/>
    <property type="match status" value="1"/>
</dbReference>
<dbReference type="InterPro" id="IPR016169">
    <property type="entry name" value="FAD-bd_PCMH_sub2"/>
</dbReference>
<evidence type="ECO:0000313" key="9">
    <source>
        <dbReference type="Proteomes" id="UP000602087"/>
    </source>
</evidence>
<evidence type="ECO:0000256" key="3">
    <source>
        <dbReference type="ARBA" id="ARBA00022630"/>
    </source>
</evidence>
<dbReference type="Proteomes" id="UP000602087">
    <property type="component" value="Unassembled WGS sequence"/>
</dbReference>
<evidence type="ECO:0000313" key="8">
    <source>
        <dbReference type="EMBL" id="MBI9114192.1"/>
    </source>
</evidence>
<evidence type="ECO:0000256" key="6">
    <source>
        <dbReference type="SAM" id="MobiDB-lite"/>
    </source>
</evidence>
<dbReference type="InterPro" id="IPR015345">
    <property type="entry name" value="Cytokinin_DH_FAD/cytokin-bd"/>
</dbReference>
<name>A0A934M6F6_9MICO</name>
<dbReference type="Gene3D" id="3.30.43.10">
    <property type="entry name" value="Uridine Diphospho-n-acetylenolpyruvylglucosamine Reductase, domain 2"/>
    <property type="match status" value="2"/>
</dbReference>
<dbReference type="InterPro" id="IPR016170">
    <property type="entry name" value="Cytok_DH_C_sf"/>
</dbReference>
<dbReference type="AlphaFoldDB" id="A0A934M6F6"/>
<dbReference type="Pfam" id="PF09265">
    <property type="entry name" value="Cytokin-bind"/>
    <property type="match status" value="1"/>
</dbReference>
<dbReference type="PANTHER" id="PTHR13878">
    <property type="entry name" value="GULONOLACTONE OXIDASE"/>
    <property type="match status" value="1"/>
</dbReference>
<comment type="cofactor">
    <cofactor evidence="1">
        <name>FAD</name>
        <dbReference type="ChEBI" id="CHEBI:57692"/>
    </cofactor>
</comment>
<evidence type="ECO:0000256" key="5">
    <source>
        <dbReference type="ARBA" id="ARBA00023002"/>
    </source>
</evidence>
<evidence type="ECO:0000259" key="7">
    <source>
        <dbReference type="PROSITE" id="PS51387"/>
    </source>
</evidence>
<comment type="caution">
    <text evidence="8">The sequence shown here is derived from an EMBL/GenBank/DDBJ whole genome shotgun (WGS) entry which is preliminary data.</text>
</comment>
<accession>A0A934M6F6</accession>
<reference evidence="8" key="1">
    <citation type="submission" date="2020-12" db="EMBL/GenBank/DDBJ databases">
        <title>Sanguibacter suaedae sp. nov., isolated from Suaeda aralocaspica.</title>
        <authorList>
            <person name="Ma Q."/>
        </authorList>
    </citation>
    <scope>NUCLEOTIDE SEQUENCE</scope>
    <source>
        <strain evidence="8">YZGR15</strain>
    </source>
</reference>
<dbReference type="SUPFAM" id="SSF56176">
    <property type="entry name" value="FAD-binding/transporter-associated domain-like"/>
    <property type="match status" value="1"/>
</dbReference>
<dbReference type="GO" id="GO:0071949">
    <property type="term" value="F:FAD binding"/>
    <property type="evidence" value="ECO:0007669"/>
    <property type="project" value="InterPro"/>
</dbReference>
<comment type="similarity">
    <text evidence="2">Belongs to the oxygen-dependent FAD-linked oxidoreductase family.</text>
</comment>
<keyword evidence="4" id="KW-0274">FAD</keyword>
<dbReference type="InterPro" id="IPR050432">
    <property type="entry name" value="FAD-linked_Oxidoreductases_BP"/>
</dbReference>
<dbReference type="GO" id="GO:0009690">
    <property type="term" value="P:cytokinin metabolic process"/>
    <property type="evidence" value="ECO:0007669"/>
    <property type="project" value="InterPro"/>
</dbReference>
<dbReference type="Gene3D" id="3.30.465.10">
    <property type="match status" value="1"/>
</dbReference>
<dbReference type="InterPro" id="IPR016166">
    <property type="entry name" value="FAD-bd_PCMH"/>
</dbReference>
<dbReference type="PANTHER" id="PTHR13878:SF53">
    <property type="entry name" value="CYTOKININ DEHYDROGENASE 6"/>
    <property type="match status" value="1"/>
</dbReference>
<keyword evidence="3" id="KW-0285">Flavoprotein</keyword>
<dbReference type="Pfam" id="PF01565">
    <property type="entry name" value="FAD_binding_4"/>
    <property type="match status" value="1"/>
</dbReference>
<evidence type="ECO:0000256" key="2">
    <source>
        <dbReference type="ARBA" id="ARBA00005466"/>
    </source>
</evidence>
<dbReference type="PROSITE" id="PS51318">
    <property type="entry name" value="TAT"/>
    <property type="match status" value="1"/>
</dbReference>
<organism evidence="8 9">
    <name type="scientific">Sanguibacter suaedae</name>
    <dbReference type="NCBI Taxonomy" id="2795737"/>
    <lineage>
        <taxon>Bacteria</taxon>
        <taxon>Bacillati</taxon>
        <taxon>Actinomycetota</taxon>
        <taxon>Actinomycetes</taxon>
        <taxon>Micrococcales</taxon>
        <taxon>Sanguibacteraceae</taxon>
        <taxon>Sanguibacter</taxon>
    </lineage>
</organism>
<dbReference type="InterPro" id="IPR006311">
    <property type="entry name" value="TAT_signal"/>
</dbReference>
<sequence length="516" mass="54867">MYATDAAGPVDPMTTQEVGPTGEGTSRRAFLAAGATVVAWSLVGSGWLTADTAHASSSRADVPRLDGTLEVGVPAGFDSDFGGFVRAEPWAVLRPGSTADIVAMITFARRHCISVAVNGQSGEPGVLESHSNYGQALTPGGIQIDARSFRTIEKVDATCAVVGAGATWGEVVDAALAVGSTVASLPDYLNLSVGGTISVGGIGGNVQRAGLQADMVRSVEVVTGAGRLVTATARRNSALFDAVLAGGGQVGVITKVELALVPAETTATMRSFYYDDIRRFLADQTLVMGTQRFDYQAGEIVRSADGTSWRFKMEVGSYHSTEHAPAVDDVLARLGDVAAERQEFSLPYRDWAFRLAPLMPGLLAGGYWTQRKPWLSLLVPSDKVESFLATVLPDLTADDLGAGFCLLSPIDPARVRAPLFALQGGADGTAFFFDLLAFPHPTTDPAAIDAMLERNRRLYDALVALGGKRYIIGAIPRMTARDWERHWGRSTYAAFKRLKRAYDPRSILTPGQGFFG</sequence>
<dbReference type="Gene3D" id="3.40.462.10">
    <property type="entry name" value="FAD-linked oxidases, C-terminal domain"/>
    <property type="match status" value="1"/>
</dbReference>
<dbReference type="SUPFAM" id="SSF55103">
    <property type="entry name" value="FAD-linked oxidases, C-terminal domain"/>
    <property type="match status" value="1"/>
</dbReference>
<feature type="region of interest" description="Disordered" evidence="6">
    <location>
        <begin position="1"/>
        <end position="22"/>
    </location>
</feature>
<dbReference type="InterPro" id="IPR016167">
    <property type="entry name" value="FAD-bd_PCMH_sub1"/>
</dbReference>
<gene>
    <name evidence="8" type="ORF">JAV76_04080</name>
</gene>
<dbReference type="RefSeq" id="WP_198732765.1">
    <property type="nucleotide sequence ID" value="NZ_JAEINH010000003.1"/>
</dbReference>
<dbReference type="InterPro" id="IPR036318">
    <property type="entry name" value="FAD-bd_PCMH-like_sf"/>
</dbReference>
<keyword evidence="9" id="KW-1185">Reference proteome</keyword>
<dbReference type="GO" id="GO:0019139">
    <property type="term" value="F:cytokinin dehydrogenase activity"/>
    <property type="evidence" value="ECO:0007669"/>
    <property type="project" value="InterPro"/>
</dbReference>
<evidence type="ECO:0000256" key="4">
    <source>
        <dbReference type="ARBA" id="ARBA00022827"/>
    </source>
</evidence>
<keyword evidence="5" id="KW-0560">Oxidoreductase</keyword>
<dbReference type="EMBL" id="JAEINH010000003">
    <property type="protein sequence ID" value="MBI9114192.1"/>
    <property type="molecule type" value="Genomic_DNA"/>
</dbReference>
<dbReference type="InterPro" id="IPR016164">
    <property type="entry name" value="FAD-linked_Oxase-like_C"/>
</dbReference>
<protein>
    <submittedName>
        <fullName evidence="8">FAD-binding protein</fullName>
    </submittedName>
</protein>
<evidence type="ECO:0000256" key="1">
    <source>
        <dbReference type="ARBA" id="ARBA00001974"/>
    </source>
</evidence>